<evidence type="ECO:0000313" key="3">
    <source>
        <dbReference type="Proteomes" id="UP000283295"/>
    </source>
</evidence>
<dbReference type="InterPro" id="IPR051532">
    <property type="entry name" value="Ester_Hydrolysis_Enzymes"/>
</dbReference>
<comment type="caution">
    <text evidence="2">The sequence shown here is derived from an EMBL/GenBank/DDBJ whole genome shotgun (WGS) entry which is preliminary data.</text>
</comment>
<dbReference type="AlphaFoldDB" id="A0A3R5ZJP6"/>
<dbReference type="Pfam" id="PF13472">
    <property type="entry name" value="Lipase_GDSL_2"/>
    <property type="match status" value="1"/>
</dbReference>
<feature type="domain" description="SGNH hydrolase-type esterase" evidence="1">
    <location>
        <begin position="6"/>
        <end position="193"/>
    </location>
</feature>
<dbReference type="PANTHER" id="PTHR30383:SF29">
    <property type="entry name" value="SGNH HYDROLASE-TYPE ESTERASE DOMAIN-CONTAINING PROTEIN"/>
    <property type="match status" value="1"/>
</dbReference>
<evidence type="ECO:0000259" key="1">
    <source>
        <dbReference type="Pfam" id="PF13472"/>
    </source>
</evidence>
<reference evidence="2 3" key="1">
    <citation type="submission" date="2018-08" db="EMBL/GenBank/DDBJ databases">
        <title>A genome reference for cultivated species of the human gut microbiota.</title>
        <authorList>
            <person name="Zou Y."/>
            <person name="Xue W."/>
            <person name="Luo G."/>
        </authorList>
    </citation>
    <scope>NUCLEOTIDE SEQUENCE [LARGE SCALE GENOMIC DNA]</scope>
    <source>
        <strain evidence="2 3">AF22-21</strain>
    </source>
</reference>
<dbReference type="InterPro" id="IPR013830">
    <property type="entry name" value="SGNH_hydro"/>
</dbReference>
<dbReference type="EMBL" id="QRVK01000077">
    <property type="protein sequence ID" value="RGS35007.1"/>
    <property type="molecule type" value="Genomic_DNA"/>
</dbReference>
<name>A0A3R5ZJP6_9FIRM</name>
<dbReference type="Gene3D" id="3.40.50.1110">
    <property type="entry name" value="SGNH hydrolase"/>
    <property type="match status" value="1"/>
</dbReference>
<organism evidence="2 3">
    <name type="scientific">Coprococcus eutactus</name>
    <dbReference type="NCBI Taxonomy" id="33043"/>
    <lineage>
        <taxon>Bacteria</taxon>
        <taxon>Bacillati</taxon>
        <taxon>Bacillota</taxon>
        <taxon>Clostridia</taxon>
        <taxon>Lachnospirales</taxon>
        <taxon>Lachnospiraceae</taxon>
        <taxon>Coprococcus</taxon>
    </lineage>
</organism>
<gene>
    <name evidence="2" type="ORF">DWX94_14235</name>
</gene>
<dbReference type="OrthoDB" id="164654at2"/>
<dbReference type="SUPFAM" id="SSF52266">
    <property type="entry name" value="SGNH hydrolase"/>
    <property type="match status" value="1"/>
</dbReference>
<dbReference type="RefSeq" id="WP_004851751.1">
    <property type="nucleotide sequence ID" value="NZ_CP102278.1"/>
</dbReference>
<dbReference type="GeneID" id="92831230"/>
<dbReference type="Proteomes" id="UP000283295">
    <property type="component" value="Unassembled WGS sequence"/>
</dbReference>
<sequence length="207" mass="23231">MQQVLCFGDSNTWGYNPENGERFPWGIRWTSILQQKLADKEIRIIEEGLCGRTTVFEDPLRQGRKGVSLFPTLLETHKPENIVIMLGTNDCKTVFSASPDVIGKGIRRLLIQAKQYSADSRILLVSPIHLGEQVWKDEFDPEFSPESVEVSRKLTDVYRKIADEFGVEFLAASSVADSSEADQEHMNPEGHAALAGAIEEKIYQMAC</sequence>
<protein>
    <submittedName>
        <fullName evidence="2">Arylesterase</fullName>
    </submittedName>
</protein>
<accession>A0A3R5ZJP6</accession>
<dbReference type="InterPro" id="IPR036514">
    <property type="entry name" value="SGNH_hydro_sf"/>
</dbReference>
<proteinExistence type="predicted"/>
<evidence type="ECO:0000313" key="2">
    <source>
        <dbReference type="EMBL" id="RGS35007.1"/>
    </source>
</evidence>
<dbReference type="PANTHER" id="PTHR30383">
    <property type="entry name" value="THIOESTERASE 1/PROTEASE 1/LYSOPHOSPHOLIPASE L1"/>
    <property type="match status" value="1"/>
</dbReference>